<evidence type="ECO:0000313" key="9">
    <source>
        <dbReference type="EMBL" id="KAK9035950.1"/>
    </source>
</evidence>
<protein>
    <recommendedName>
        <fullName evidence="5">Growth-regulating factor</fullName>
    </recommendedName>
</protein>
<reference evidence="9 10" key="1">
    <citation type="journal article" date="2024" name="G3 (Bethesda)">
        <title>Genome assembly of Hibiscus sabdariffa L. provides insights into metabolisms of medicinal natural products.</title>
        <authorList>
            <person name="Kim T."/>
        </authorList>
    </citation>
    <scope>NUCLEOTIDE SEQUENCE [LARGE SCALE GENOMIC DNA]</scope>
    <source>
        <strain evidence="9">TK-2024</strain>
        <tissue evidence="9">Old leaves</tissue>
    </source>
</reference>
<dbReference type="PANTHER" id="PTHR31602">
    <property type="entry name" value="GROWTH-REGULATING FACTOR 5"/>
    <property type="match status" value="1"/>
</dbReference>
<evidence type="ECO:0000256" key="2">
    <source>
        <dbReference type="ARBA" id="ARBA00008122"/>
    </source>
</evidence>
<evidence type="ECO:0000256" key="1">
    <source>
        <dbReference type="ARBA" id="ARBA00004123"/>
    </source>
</evidence>
<feature type="domain" description="WRC" evidence="8">
    <location>
        <begin position="405"/>
        <end position="449"/>
    </location>
</feature>
<dbReference type="InterPro" id="IPR031137">
    <property type="entry name" value="GRF"/>
</dbReference>
<gene>
    <name evidence="9" type="ORF">V6N11_077972</name>
</gene>
<keyword evidence="5" id="KW-0010">Activator</keyword>
<dbReference type="PROSITE" id="PS51667">
    <property type="entry name" value="WRC"/>
    <property type="match status" value="2"/>
</dbReference>
<dbReference type="SMART" id="SM00951">
    <property type="entry name" value="QLQ"/>
    <property type="match status" value="1"/>
</dbReference>
<evidence type="ECO:0000259" key="8">
    <source>
        <dbReference type="PROSITE" id="PS51667"/>
    </source>
</evidence>
<keyword evidence="5" id="KW-0805">Transcription regulation</keyword>
<dbReference type="Proteomes" id="UP001396334">
    <property type="component" value="Unassembled WGS sequence"/>
</dbReference>
<evidence type="ECO:0000313" key="10">
    <source>
        <dbReference type="Proteomes" id="UP001396334"/>
    </source>
</evidence>
<comment type="subcellular location">
    <subcellularLocation>
        <location evidence="1 5">Nucleus</location>
    </subcellularLocation>
</comment>
<organism evidence="9 10">
    <name type="scientific">Hibiscus sabdariffa</name>
    <name type="common">roselle</name>
    <dbReference type="NCBI Taxonomy" id="183260"/>
    <lineage>
        <taxon>Eukaryota</taxon>
        <taxon>Viridiplantae</taxon>
        <taxon>Streptophyta</taxon>
        <taxon>Embryophyta</taxon>
        <taxon>Tracheophyta</taxon>
        <taxon>Spermatophyta</taxon>
        <taxon>Magnoliopsida</taxon>
        <taxon>eudicotyledons</taxon>
        <taxon>Gunneridae</taxon>
        <taxon>Pentapetalae</taxon>
        <taxon>rosids</taxon>
        <taxon>malvids</taxon>
        <taxon>Malvales</taxon>
        <taxon>Malvaceae</taxon>
        <taxon>Malvoideae</taxon>
        <taxon>Hibiscus</taxon>
    </lineage>
</organism>
<dbReference type="Pfam" id="PF08880">
    <property type="entry name" value="QLQ"/>
    <property type="match status" value="1"/>
</dbReference>
<comment type="domain">
    <text evidence="5">The QLQ domain and WRC domain may be involved in protein-protein interaction and DNA-binding, respectively.</text>
</comment>
<feature type="domain" description="QLQ" evidence="7">
    <location>
        <begin position="137"/>
        <end position="172"/>
    </location>
</feature>
<proteinExistence type="inferred from homology"/>
<sequence>MRDRAPLTFFCIKQDPPITESSDVSSSAHPWWQARVNLTMRVANNRPLCHRLRQHHSFTLSLERPFQTPILRRGLHPFHEACGGGSGPQEWLEGKRGTVKMEEDEEEKEGLPSIKLGLGIADGRALEKSVKKHGKCVFTTAQLHELQLQTLIFKYIAAGIQVPVSLVLPIWKSVATASVGSAHGGAYQRCPSFVGVSPQGIDHRNMVDPEPGRCRRTDGKKWRCSKNAIPDEKYCLQHMHRGCRRSRKPVETSQTALHDSTSSKIPIKLSGGSKSLSAPVSSQYMNQSFCNASASHETPAVTAMVSNNVCSIRNSIYANATTSGTIINAAKNADRNDSKRIKIATNASEKCEEKLSVSDGGIINRSCKSINKVIVANNMSPTVGFSPKSILQGNNGSCVYKNEIERQPGRCRRTDGKRWRCSRDVITNQKYCARHMHRGARKHAEVSQPLAASRIGDCQPGKLTIANKPTCSALSTRLSISIPSPPLITQDEKSKKGAFFCISSTFFSCPSITFYLTKFNKRRKMKAAPKRRHEAEVSCDPPIDSTNGVNADVAAEAPLDVSQNHLKPPKQSRDPRHKMDYAIFVIDEVYDARKAEQLGELLKQTLNELFDHYSLLSGVSQGEPNISSQSNPSKDENDELDLFAYSNVTIRRCICKMPTAREGMICLTWIILMDESF</sequence>
<dbReference type="InterPro" id="IPR014977">
    <property type="entry name" value="WRC_dom"/>
</dbReference>
<accession>A0ABR2TEN2</accession>
<evidence type="ECO:0000256" key="3">
    <source>
        <dbReference type="ARBA" id="ARBA00023242"/>
    </source>
</evidence>
<feature type="compositionally biased region" description="Polar residues" evidence="6">
    <location>
        <begin position="251"/>
        <end position="264"/>
    </location>
</feature>
<evidence type="ECO:0000256" key="5">
    <source>
        <dbReference type="RuleBase" id="RU367127"/>
    </source>
</evidence>
<keyword evidence="3 5" id="KW-0539">Nucleus</keyword>
<comment type="function">
    <text evidence="5">Transcription activator.</text>
</comment>
<name>A0ABR2TEN2_9ROSI</name>
<dbReference type="Pfam" id="PF08879">
    <property type="entry name" value="WRC"/>
    <property type="match status" value="2"/>
</dbReference>
<evidence type="ECO:0000256" key="4">
    <source>
        <dbReference type="PROSITE-ProRule" id="PRU01002"/>
    </source>
</evidence>
<dbReference type="PANTHER" id="PTHR31602:SF103">
    <property type="entry name" value="GROWTH-REGULATING FACTOR"/>
    <property type="match status" value="1"/>
</dbReference>
<feature type="domain" description="WRC" evidence="8">
    <location>
        <begin position="208"/>
        <end position="252"/>
    </location>
</feature>
<comment type="caution">
    <text evidence="9">The sequence shown here is derived from an EMBL/GenBank/DDBJ whole genome shotgun (WGS) entry which is preliminary data.</text>
</comment>
<keyword evidence="10" id="KW-1185">Reference proteome</keyword>
<dbReference type="InterPro" id="IPR014978">
    <property type="entry name" value="Gln-Leu-Gln_QLQ"/>
</dbReference>
<dbReference type="EMBL" id="JBBPBN010000006">
    <property type="protein sequence ID" value="KAK9035950.1"/>
    <property type="molecule type" value="Genomic_DNA"/>
</dbReference>
<keyword evidence="5" id="KW-0804">Transcription</keyword>
<evidence type="ECO:0000256" key="6">
    <source>
        <dbReference type="SAM" id="MobiDB-lite"/>
    </source>
</evidence>
<evidence type="ECO:0000259" key="7">
    <source>
        <dbReference type="PROSITE" id="PS51666"/>
    </source>
</evidence>
<comment type="caution">
    <text evidence="4">Lacks conserved residue(s) required for the propagation of feature annotation.</text>
</comment>
<feature type="region of interest" description="Disordered" evidence="6">
    <location>
        <begin position="246"/>
        <end position="270"/>
    </location>
</feature>
<dbReference type="PROSITE" id="PS51666">
    <property type="entry name" value="QLQ"/>
    <property type="match status" value="1"/>
</dbReference>
<comment type="similarity">
    <text evidence="2 5">Belongs to the GRF family.</text>
</comment>